<dbReference type="Proteomes" id="UP000006765">
    <property type="component" value="Unassembled WGS sequence"/>
</dbReference>
<gene>
    <name evidence="1" type="ORF">OCGS_1011</name>
</gene>
<accession>K2GQQ1</accession>
<keyword evidence="2" id="KW-1185">Reference proteome</keyword>
<dbReference type="InterPro" id="IPR008321">
    <property type="entry name" value="UCP032146"/>
</dbReference>
<proteinExistence type="predicted"/>
<dbReference type="OrthoDB" id="9798434at2"/>
<name>K2GQQ1_9RHOB</name>
<comment type="caution">
    <text evidence="1">The sequence shown here is derived from an EMBL/GenBank/DDBJ whole genome shotgun (WGS) entry which is preliminary data.</text>
</comment>
<reference evidence="1 2" key="1">
    <citation type="journal article" date="2012" name="J. Bacteriol.">
        <title>Draft Genome Sequence of Oceaniovalibus guishaninsula JLT2003T.</title>
        <authorList>
            <person name="Tang K."/>
            <person name="Liu K."/>
            <person name="Jiao N."/>
        </authorList>
    </citation>
    <scope>NUCLEOTIDE SEQUENCE [LARGE SCALE GENOMIC DNA]</scope>
    <source>
        <strain evidence="1 2">JLT2003</strain>
    </source>
</reference>
<sequence>MTADISEIRLDESARPEATSREAQEAGVAIFDLTEESHLAVPGGPAGPYAMTVGRDDAGVRFVLATAGGATAAAFMLPAAALAQPAKDYADICASYVAAVKSLPPARIEALDAARRDIHTAGAQRVLELLDASVTTDLATARRLFTLFCAIHAADIPAARAS</sequence>
<dbReference type="AlphaFoldDB" id="K2GQQ1"/>
<organism evidence="1 2">
    <name type="scientific">Oceaniovalibus guishaninsula JLT2003</name>
    <dbReference type="NCBI Taxonomy" id="1231392"/>
    <lineage>
        <taxon>Bacteria</taxon>
        <taxon>Pseudomonadati</taxon>
        <taxon>Pseudomonadota</taxon>
        <taxon>Alphaproteobacteria</taxon>
        <taxon>Rhodobacterales</taxon>
        <taxon>Roseobacteraceae</taxon>
        <taxon>Oceaniovalibus</taxon>
    </lineage>
</organism>
<dbReference type="RefSeq" id="WP_007426164.1">
    <property type="nucleotide sequence ID" value="NZ_AMGO01000012.1"/>
</dbReference>
<dbReference type="STRING" id="1231392.OCGS_1011"/>
<evidence type="ECO:0000313" key="2">
    <source>
        <dbReference type="Proteomes" id="UP000006765"/>
    </source>
</evidence>
<dbReference type="eggNOG" id="COG5328">
    <property type="taxonomic scope" value="Bacteria"/>
</dbReference>
<evidence type="ECO:0000313" key="1">
    <source>
        <dbReference type="EMBL" id="EKE44976.1"/>
    </source>
</evidence>
<dbReference type="EMBL" id="AMGO01000012">
    <property type="protein sequence ID" value="EKE44976.1"/>
    <property type="molecule type" value="Genomic_DNA"/>
</dbReference>
<protein>
    <submittedName>
        <fullName evidence="1">Uncharacterized protein</fullName>
    </submittedName>
</protein>
<dbReference type="Pfam" id="PF06793">
    <property type="entry name" value="UPF0262"/>
    <property type="match status" value="1"/>
</dbReference>